<evidence type="ECO:0000313" key="3">
    <source>
        <dbReference type="EMBL" id="CAF4702605.1"/>
    </source>
</evidence>
<evidence type="ECO:0000313" key="1">
    <source>
        <dbReference type="EMBL" id="CAF4471911.1"/>
    </source>
</evidence>
<comment type="caution">
    <text evidence="1">The sequence shown here is derived from an EMBL/GenBank/DDBJ whole genome shotgun (WGS) entry which is preliminary data.</text>
</comment>
<sequence length="68" mass="7435">QANQQNLTSVTNETTSDFIATRASNNQNVLASIFVNTSNEQIPSSPSIPMTTILPTQKEVWISRSPNT</sequence>
<dbReference type="EMBL" id="CAJOBI010126307">
    <property type="protein sequence ID" value="CAF4702605.1"/>
    <property type="molecule type" value="Genomic_DNA"/>
</dbReference>
<feature type="non-terminal residue" evidence="1">
    <location>
        <position position="68"/>
    </location>
</feature>
<protein>
    <submittedName>
        <fullName evidence="1">Uncharacterized protein</fullName>
    </submittedName>
</protein>
<dbReference type="Proteomes" id="UP000676336">
    <property type="component" value="Unassembled WGS sequence"/>
</dbReference>
<organism evidence="1 4">
    <name type="scientific">Rotaria magnacalcarata</name>
    <dbReference type="NCBI Taxonomy" id="392030"/>
    <lineage>
        <taxon>Eukaryota</taxon>
        <taxon>Metazoa</taxon>
        <taxon>Spiralia</taxon>
        <taxon>Gnathifera</taxon>
        <taxon>Rotifera</taxon>
        <taxon>Eurotatoria</taxon>
        <taxon>Bdelloidea</taxon>
        <taxon>Philodinida</taxon>
        <taxon>Philodinidae</taxon>
        <taxon>Rotaria</taxon>
    </lineage>
</organism>
<evidence type="ECO:0000313" key="2">
    <source>
        <dbReference type="EMBL" id="CAF4616504.1"/>
    </source>
</evidence>
<proteinExistence type="predicted"/>
<reference evidence="1" key="1">
    <citation type="submission" date="2021-02" db="EMBL/GenBank/DDBJ databases">
        <authorList>
            <person name="Nowell W R."/>
        </authorList>
    </citation>
    <scope>NUCLEOTIDE SEQUENCE</scope>
</reference>
<dbReference type="EMBL" id="CAJOBJ010107597">
    <property type="protein sequence ID" value="CAF4616504.1"/>
    <property type="molecule type" value="Genomic_DNA"/>
</dbReference>
<accession>A0A8S2X0Q6</accession>
<dbReference type="AlphaFoldDB" id="A0A8S2X0Q6"/>
<evidence type="ECO:0000313" key="4">
    <source>
        <dbReference type="Proteomes" id="UP000681967"/>
    </source>
</evidence>
<name>A0A8S2X0Q6_9BILA</name>
<dbReference type="EMBL" id="CAJOBH010071022">
    <property type="protein sequence ID" value="CAF4471911.1"/>
    <property type="molecule type" value="Genomic_DNA"/>
</dbReference>
<feature type="non-terminal residue" evidence="1">
    <location>
        <position position="1"/>
    </location>
</feature>
<dbReference type="Proteomes" id="UP000681967">
    <property type="component" value="Unassembled WGS sequence"/>
</dbReference>
<gene>
    <name evidence="1" type="ORF">BYL167_LOCUS34703</name>
    <name evidence="2" type="ORF">GIL414_LOCUS39588</name>
    <name evidence="3" type="ORF">SMN809_LOCUS43113</name>
</gene>
<dbReference type="Proteomes" id="UP000681720">
    <property type="component" value="Unassembled WGS sequence"/>
</dbReference>